<accession>A0ABP8W7J3</accession>
<comment type="caution">
    <text evidence="1">The sequence shown here is derived from an EMBL/GenBank/DDBJ whole genome shotgun (WGS) entry which is preliminary data.</text>
</comment>
<organism evidence="1 2">
    <name type="scientific">Frondihabitans cladoniiphilus</name>
    <dbReference type="NCBI Taxonomy" id="715785"/>
    <lineage>
        <taxon>Bacteria</taxon>
        <taxon>Bacillati</taxon>
        <taxon>Actinomycetota</taxon>
        <taxon>Actinomycetes</taxon>
        <taxon>Micrococcales</taxon>
        <taxon>Microbacteriaceae</taxon>
        <taxon>Frondihabitans</taxon>
    </lineage>
</organism>
<keyword evidence="2" id="KW-1185">Reference proteome</keyword>
<name>A0ABP8W7J3_9MICO</name>
<gene>
    <name evidence="1" type="ORF">GCM10025780_29890</name>
</gene>
<sequence>MGMAVTRLSEEDRFWSHVVKGPEPDDCWLWTGAISDDGYGRFWIRRESGQRAVRPQRYAYELATGEALPASTLLLHSCDIPICVHASADLNGSHVAPGSHRDNMLDRAQRGRYRNRHTLRLGDLPRQVRVQRSLDLRSVILDHGWKPELISAALLGVEITHPRLF</sequence>
<proteinExistence type="predicted"/>
<dbReference type="RefSeq" id="WP_345376718.1">
    <property type="nucleotide sequence ID" value="NZ_BAABLM010000007.1"/>
</dbReference>
<reference evidence="2" key="1">
    <citation type="journal article" date="2019" name="Int. J. Syst. Evol. Microbiol.">
        <title>The Global Catalogue of Microorganisms (GCM) 10K type strain sequencing project: providing services to taxonomists for standard genome sequencing and annotation.</title>
        <authorList>
            <consortium name="The Broad Institute Genomics Platform"/>
            <consortium name="The Broad Institute Genome Sequencing Center for Infectious Disease"/>
            <person name="Wu L."/>
            <person name="Ma J."/>
        </authorList>
    </citation>
    <scope>NUCLEOTIDE SEQUENCE [LARGE SCALE GENOMIC DNA]</scope>
    <source>
        <strain evidence="2">JCM 18956</strain>
    </source>
</reference>
<evidence type="ECO:0000313" key="2">
    <source>
        <dbReference type="Proteomes" id="UP001501295"/>
    </source>
</evidence>
<protein>
    <recommendedName>
        <fullName evidence="3">HNH endonuclease</fullName>
    </recommendedName>
</protein>
<dbReference type="InterPro" id="IPR044925">
    <property type="entry name" value="His-Me_finger_sf"/>
</dbReference>
<dbReference type="EMBL" id="BAABLM010000007">
    <property type="protein sequence ID" value="GAA4682443.1"/>
    <property type="molecule type" value="Genomic_DNA"/>
</dbReference>
<evidence type="ECO:0000313" key="1">
    <source>
        <dbReference type="EMBL" id="GAA4682443.1"/>
    </source>
</evidence>
<dbReference type="SUPFAM" id="SSF54060">
    <property type="entry name" value="His-Me finger endonucleases"/>
    <property type="match status" value="1"/>
</dbReference>
<dbReference type="Proteomes" id="UP001501295">
    <property type="component" value="Unassembled WGS sequence"/>
</dbReference>
<evidence type="ECO:0008006" key="3">
    <source>
        <dbReference type="Google" id="ProtNLM"/>
    </source>
</evidence>